<dbReference type="OrthoDB" id="1368at2759"/>
<name>A0A6A5WBZ4_9PLEO</name>
<dbReference type="GO" id="GO:0005886">
    <property type="term" value="C:plasma membrane"/>
    <property type="evidence" value="ECO:0007669"/>
    <property type="project" value="UniProtKB-SubCell"/>
</dbReference>
<dbReference type="EMBL" id="ML977604">
    <property type="protein sequence ID" value="KAF1998434.1"/>
    <property type="molecule type" value="Genomic_DNA"/>
</dbReference>
<sequence>MASSPSHTWKCYSQTRRSHDMHDDMGGRHYSNLGEDSQKSSPHPFARCTLIKAVLVINPIVLTVLGLVVALALNLRSSTAYERYMEGRRLWSFLGAISQNLARVVWTQATEREGDLGKQDLLAKVTFLNMIIAFPVSLKHKLRFEPYIQYDDLFDLVGHLNTFAKAAGEPTVRKKKVRKCKALGELLRIPMARSNPRKEIKRAKRPLGNIPLEILSYMSAYIKHIMDNGTFQTGIAQTHAFNNMQSLNEILAHTDRILNTPLPLAYIIAISQVTWIYVLSLPFQLAGILGWSAIPVCGFSAYIILGIAAIGNEIENPFGSEVNDLPMELFCAEIASDITIIASRPTAKPRDYFKHPDNKPLYPISSADFEFWASKDVAEIRDGLSMRACISKGAMWQRQASYAETSGGSEVIECEANEVVDEGKNGGDDCNGTRFGGARHHGHDGHTGHHCEGDGV</sequence>
<evidence type="ECO:0000256" key="8">
    <source>
        <dbReference type="SAM" id="MobiDB-lite"/>
    </source>
</evidence>
<evidence type="ECO:0000313" key="11">
    <source>
        <dbReference type="Proteomes" id="UP000799779"/>
    </source>
</evidence>
<feature type="compositionally biased region" description="Basic and acidic residues" evidence="8">
    <location>
        <begin position="18"/>
        <end position="27"/>
    </location>
</feature>
<keyword evidence="7 9" id="KW-0472">Membrane</keyword>
<protein>
    <submittedName>
        <fullName evidence="10">Uncharacterized protein</fullName>
    </submittedName>
</protein>
<proteinExistence type="predicted"/>
<comment type="subcellular location">
    <subcellularLocation>
        <location evidence="1">Cell membrane</location>
        <topology evidence="1">Multi-pass membrane protein</topology>
    </subcellularLocation>
</comment>
<evidence type="ECO:0000256" key="6">
    <source>
        <dbReference type="ARBA" id="ARBA00023065"/>
    </source>
</evidence>
<evidence type="ECO:0000256" key="7">
    <source>
        <dbReference type="ARBA" id="ARBA00023136"/>
    </source>
</evidence>
<accession>A0A6A5WBZ4</accession>
<dbReference type="InterPro" id="IPR044669">
    <property type="entry name" value="YneE/VCCN1/2-like"/>
</dbReference>
<evidence type="ECO:0000256" key="2">
    <source>
        <dbReference type="ARBA" id="ARBA00022448"/>
    </source>
</evidence>
<feature type="transmembrane region" description="Helical" evidence="9">
    <location>
        <begin position="264"/>
        <end position="283"/>
    </location>
</feature>
<dbReference type="Pfam" id="PF25539">
    <property type="entry name" value="Bestrophin_2"/>
    <property type="match status" value="1"/>
</dbReference>
<keyword evidence="6" id="KW-0406">Ion transport</keyword>
<evidence type="ECO:0000256" key="1">
    <source>
        <dbReference type="ARBA" id="ARBA00004651"/>
    </source>
</evidence>
<dbReference type="PANTHER" id="PTHR33281">
    <property type="entry name" value="UPF0187 PROTEIN YNEE"/>
    <property type="match status" value="1"/>
</dbReference>
<keyword evidence="2" id="KW-0813">Transport</keyword>
<keyword evidence="5 9" id="KW-1133">Transmembrane helix</keyword>
<keyword evidence="4 9" id="KW-0812">Transmembrane</keyword>
<feature type="transmembrane region" description="Helical" evidence="9">
    <location>
        <begin position="50"/>
        <end position="75"/>
    </location>
</feature>
<organism evidence="10 11">
    <name type="scientific">Amniculicola lignicola CBS 123094</name>
    <dbReference type="NCBI Taxonomy" id="1392246"/>
    <lineage>
        <taxon>Eukaryota</taxon>
        <taxon>Fungi</taxon>
        <taxon>Dikarya</taxon>
        <taxon>Ascomycota</taxon>
        <taxon>Pezizomycotina</taxon>
        <taxon>Dothideomycetes</taxon>
        <taxon>Pleosporomycetidae</taxon>
        <taxon>Pleosporales</taxon>
        <taxon>Amniculicolaceae</taxon>
        <taxon>Amniculicola</taxon>
    </lineage>
</organism>
<gene>
    <name evidence="10" type="ORF">P154DRAFT_524127</name>
</gene>
<keyword evidence="3" id="KW-1003">Cell membrane</keyword>
<feature type="transmembrane region" description="Helical" evidence="9">
    <location>
        <begin position="289"/>
        <end position="310"/>
    </location>
</feature>
<evidence type="ECO:0000256" key="9">
    <source>
        <dbReference type="SAM" id="Phobius"/>
    </source>
</evidence>
<evidence type="ECO:0000313" key="10">
    <source>
        <dbReference type="EMBL" id="KAF1998434.1"/>
    </source>
</evidence>
<dbReference type="GO" id="GO:0005254">
    <property type="term" value="F:chloride channel activity"/>
    <property type="evidence" value="ECO:0007669"/>
    <property type="project" value="InterPro"/>
</dbReference>
<evidence type="ECO:0000256" key="3">
    <source>
        <dbReference type="ARBA" id="ARBA00022475"/>
    </source>
</evidence>
<feature type="region of interest" description="Disordered" evidence="8">
    <location>
        <begin position="18"/>
        <end position="38"/>
    </location>
</feature>
<evidence type="ECO:0000256" key="4">
    <source>
        <dbReference type="ARBA" id="ARBA00022692"/>
    </source>
</evidence>
<keyword evidence="11" id="KW-1185">Reference proteome</keyword>
<dbReference type="AlphaFoldDB" id="A0A6A5WBZ4"/>
<dbReference type="Proteomes" id="UP000799779">
    <property type="component" value="Unassembled WGS sequence"/>
</dbReference>
<reference evidence="10" key="1">
    <citation type="journal article" date="2020" name="Stud. Mycol.">
        <title>101 Dothideomycetes genomes: a test case for predicting lifestyles and emergence of pathogens.</title>
        <authorList>
            <person name="Haridas S."/>
            <person name="Albert R."/>
            <person name="Binder M."/>
            <person name="Bloem J."/>
            <person name="Labutti K."/>
            <person name="Salamov A."/>
            <person name="Andreopoulos B."/>
            <person name="Baker S."/>
            <person name="Barry K."/>
            <person name="Bills G."/>
            <person name="Bluhm B."/>
            <person name="Cannon C."/>
            <person name="Castanera R."/>
            <person name="Culley D."/>
            <person name="Daum C."/>
            <person name="Ezra D."/>
            <person name="Gonzalez J."/>
            <person name="Henrissat B."/>
            <person name="Kuo A."/>
            <person name="Liang C."/>
            <person name="Lipzen A."/>
            <person name="Lutzoni F."/>
            <person name="Magnuson J."/>
            <person name="Mondo S."/>
            <person name="Nolan M."/>
            <person name="Ohm R."/>
            <person name="Pangilinan J."/>
            <person name="Park H.-J."/>
            <person name="Ramirez L."/>
            <person name="Alfaro M."/>
            <person name="Sun H."/>
            <person name="Tritt A."/>
            <person name="Yoshinaga Y."/>
            <person name="Zwiers L.-H."/>
            <person name="Turgeon B."/>
            <person name="Goodwin S."/>
            <person name="Spatafora J."/>
            <person name="Crous P."/>
            <person name="Grigoriev I."/>
        </authorList>
    </citation>
    <scope>NUCLEOTIDE SEQUENCE</scope>
    <source>
        <strain evidence="10">CBS 123094</strain>
    </source>
</reference>
<dbReference type="PANTHER" id="PTHR33281:SF19">
    <property type="entry name" value="VOLTAGE-DEPENDENT ANION CHANNEL-FORMING PROTEIN YNEE"/>
    <property type="match status" value="1"/>
</dbReference>
<evidence type="ECO:0000256" key="5">
    <source>
        <dbReference type="ARBA" id="ARBA00022989"/>
    </source>
</evidence>